<dbReference type="KEGG" id="kbs:EPA93_11580"/>
<dbReference type="GO" id="GO:0032259">
    <property type="term" value="P:methylation"/>
    <property type="evidence" value="ECO:0007669"/>
    <property type="project" value="UniProtKB-KW"/>
</dbReference>
<protein>
    <submittedName>
        <fullName evidence="2">Class I SAM-dependent methyltransferase</fullName>
    </submittedName>
</protein>
<evidence type="ECO:0000259" key="1">
    <source>
        <dbReference type="Pfam" id="PF13649"/>
    </source>
</evidence>
<dbReference type="SUPFAM" id="SSF53335">
    <property type="entry name" value="S-adenosyl-L-methionine-dependent methyltransferases"/>
    <property type="match status" value="1"/>
</dbReference>
<reference evidence="2 3" key="1">
    <citation type="submission" date="2019-01" db="EMBL/GenBank/DDBJ databases">
        <title>Ktedonosporobacter rubrisoli SCAWS-G2.</title>
        <authorList>
            <person name="Huang Y."/>
            <person name="Yan B."/>
        </authorList>
    </citation>
    <scope>NUCLEOTIDE SEQUENCE [LARGE SCALE GENOMIC DNA]</scope>
    <source>
        <strain evidence="2 3">SCAWS-G2</strain>
    </source>
</reference>
<dbReference type="InterPro" id="IPR041698">
    <property type="entry name" value="Methyltransf_25"/>
</dbReference>
<feature type="domain" description="Methyltransferase" evidence="1">
    <location>
        <begin position="50"/>
        <end position="147"/>
    </location>
</feature>
<sequence length="283" mass="31303">MPQQTPQESSYPVEVENIAEMARLTRQARVFTGATNLLPDDIHLSAGQALDIGCGPGEWVLALAEQYPDLNVVGIDVSEVMTRYAQALAVEKELSHVRFRVMDVCKGLAFPEASFDLLHIRTAIAFLTPALWSAFLRECYRVLKPGGILLGVEGDDGGSNSPSLTRLMVLMMQALRKVGHCFTSEGTNSGIVSMYPRLLREAGLSVIRREAFLLDYSYGTPAHGEMTQDLAIAFRLATSFFSHLTNESEEEIEILRQRALEEIQAPDFCASFFIQRISAMKPA</sequence>
<dbReference type="CDD" id="cd02440">
    <property type="entry name" value="AdoMet_MTases"/>
    <property type="match status" value="1"/>
</dbReference>
<keyword evidence="3" id="KW-1185">Reference proteome</keyword>
<dbReference type="GO" id="GO:0008168">
    <property type="term" value="F:methyltransferase activity"/>
    <property type="evidence" value="ECO:0007669"/>
    <property type="project" value="UniProtKB-KW"/>
</dbReference>
<keyword evidence="2" id="KW-0489">Methyltransferase</keyword>
<name>A0A4P6JMV7_KTERU</name>
<evidence type="ECO:0000313" key="2">
    <source>
        <dbReference type="EMBL" id="QBD76609.1"/>
    </source>
</evidence>
<proteinExistence type="predicted"/>
<dbReference type="OrthoDB" id="9787662at2"/>
<dbReference type="PANTHER" id="PTHR43591:SF24">
    <property type="entry name" value="2-METHOXY-6-POLYPRENYL-1,4-BENZOQUINOL METHYLASE, MITOCHONDRIAL"/>
    <property type="match status" value="1"/>
</dbReference>
<dbReference type="PANTHER" id="PTHR43591">
    <property type="entry name" value="METHYLTRANSFERASE"/>
    <property type="match status" value="1"/>
</dbReference>
<dbReference type="Proteomes" id="UP000290365">
    <property type="component" value="Chromosome"/>
</dbReference>
<dbReference type="EMBL" id="CP035758">
    <property type="protein sequence ID" value="QBD76609.1"/>
    <property type="molecule type" value="Genomic_DNA"/>
</dbReference>
<gene>
    <name evidence="2" type="ORF">EPA93_11580</name>
</gene>
<organism evidence="2 3">
    <name type="scientific">Ktedonosporobacter rubrisoli</name>
    <dbReference type="NCBI Taxonomy" id="2509675"/>
    <lineage>
        <taxon>Bacteria</taxon>
        <taxon>Bacillati</taxon>
        <taxon>Chloroflexota</taxon>
        <taxon>Ktedonobacteria</taxon>
        <taxon>Ktedonobacterales</taxon>
        <taxon>Ktedonosporobacteraceae</taxon>
        <taxon>Ktedonosporobacter</taxon>
    </lineage>
</organism>
<evidence type="ECO:0000313" key="3">
    <source>
        <dbReference type="Proteomes" id="UP000290365"/>
    </source>
</evidence>
<keyword evidence="2" id="KW-0808">Transferase</keyword>
<dbReference type="Gene3D" id="3.40.50.150">
    <property type="entry name" value="Vaccinia Virus protein VP39"/>
    <property type="match status" value="1"/>
</dbReference>
<dbReference type="RefSeq" id="WP_129887552.1">
    <property type="nucleotide sequence ID" value="NZ_CP035758.1"/>
</dbReference>
<dbReference type="AlphaFoldDB" id="A0A4P6JMV7"/>
<dbReference type="Pfam" id="PF13649">
    <property type="entry name" value="Methyltransf_25"/>
    <property type="match status" value="1"/>
</dbReference>
<accession>A0A4P6JMV7</accession>
<dbReference type="InterPro" id="IPR029063">
    <property type="entry name" value="SAM-dependent_MTases_sf"/>
</dbReference>